<evidence type="ECO:0000256" key="6">
    <source>
        <dbReference type="HAMAP-Rule" id="MF_01518"/>
    </source>
</evidence>
<dbReference type="InterPro" id="IPR006679">
    <property type="entry name" value="Adenine_deam"/>
</dbReference>
<evidence type="ECO:0000256" key="5">
    <source>
        <dbReference type="ARBA" id="ARBA00047720"/>
    </source>
</evidence>
<comment type="catalytic activity">
    <reaction evidence="5 6">
        <text>adenine + H2O + H(+) = hypoxanthine + NH4(+)</text>
        <dbReference type="Rhea" id="RHEA:23688"/>
        <dbReference type="ChEBI" id="CHEBI:15377"/>
        <dbReference type="ChEBI" id="CHEBI:15378"/>
        <dbReference type="ChEBI" id="CHEBI:16708"/>
        <dbReference type="ChEBI" id="CHEBI:17368"/>
        <dbReference type="ChEBI" id="CHEBI:28938"/>
        <dbReference type="EC" id="3.5.4.2"/>
    </reaction>
</comment>
<feature type="domain" description="Amidohydrolase-related" evidence="7">
    <location>
        <begin position="55"/>
        <end position="338"/>
    </location>
</feature>
<accession>A0A562JBK1</accession>
<keyword evidence="10" id="KW-1185">Reference proteome</keyword>
<comment type="similarity">
    <text evidence="1 6">Belongs to the metallo-dependent hydrolases superfamily. Adenine deaminase family.</text>
</comment>
<comment type="cofactor">
    <cofactor evidence="6">
        <name>Mn(2+)</name>
        <dbReference type="ChEBI" id="CHEBI:29035"/>
    </cofactor>
</comment>
<dbReference type="Proteomes" id="UP000315343">
    <property type="component" value="Unassembled WGS sequence"/>
</dbReference>
<dbReference type="GO" id="GO:0000034">
    <property type="term" value="F:adenine deaminase activity"/>
    <property type="evidence" value="ECO:0007669"/>
    <property type="project" value="UniProtKB-UniRule"/>
</dbReference>
<evidence type="ECO:0000256" key="2">
    <source>
        <dbReference type="ARBA" id="ARBA00012782"/>
    </source>
</evidence>
<dbReference type="InterPro" id="IPR006680">
    <property type="entry name" value="Amidohydro-rel"/>
</dbReference>
<sequence length="570" mass="63311">MKADTIFYNAQVFNVFLKKFEKKNIAVKDGRFLWVHSGQMTELEAESCVDMHDKFIIPGLIDVHMHIESSMTTPLRFSEAAIRWGTTTVVADAHEIANVAGLEGLNDFADADTVLDIFYAVPSSVPSTNETMETTGGKIGKNETIALLNNKNVICLGEVMDFNGLVNDENSVIKGIVKTFREQRPNFPVEGHIPKVKGLNLARFLFEGINSDHTQQSPESIAEKISSGVFLQFQKKSVSKENMDVVAQNNFCEYGCFVTDDVMADDLRNGHLNDILKLAVHSGLPVETAIYMCTYTPARHMGLRDRGCIAPGKIADMVVLDSIDDFSIVSVYKNGKIVNKIDCEPQAVIKSVFPDMLYKSIKCRELTTEDLKIKVTDDENVKEAVCNIIEIEKFGTFTRKTKRNVPVVNGVLNWEEQNLSLLIVMERYGKTGQITFALTDILKSKGAVGTTWAHDHHNLMIMGTDPSDIITLQHKLLKEQGGYGVCAENEIKAFCALPIGGIISDEPIEILGENLCRVRQEMIDLGYENSNVVMSFSTLSLPVSPTIKVTDKGIFDSLTQEKIPLVEELI</sequence>
<dbReference type="EMBL" id="VLKH01000004">
    <property type="protein sequence ID" value="TWH80591.1"/>
    <property type="molecule type" value="Genomic_DNA"/>
</dbReference>
<dbReference type="RefSeq" id="WP_145082575.1">
    <property type="nucleotide sequence ID" value="NZ_JBCFAR010000002.1"/>
</dbReference>
<dbReference type="GO" id="GO:0006146">
    <property type="term" value="P:adenine catabolic process"/>
    <property type="evidence" value="ECO:0007669"/>
    <property type="project" value="InterPro"/>
</dbReference>
<dbReference type="AlphaFoldDB" id="A0A562JBK1"/>
<dbReference type="SUPFAM" id="SSF51338">
    <property type="entry name" value="Composite domain of metallo-dependent hydrolases"/>
    <property type="match status" value="1"/>
</dbReference>
<keyword evidence="3 6" id="KW-0378">Hydrolase</keyword>
<reference evidence="9 10" key="1">
    <citation type="submission" date="2019-07" db="EMBL/GenBank/DDBJ databases">
        <title>Genomic Encyclopedia of Type Strains, Phase I: the one thousand microbial genomes (KMG-I) project.</title>
        <authorList>
            <person name="Kyrpides N."/>
        </authorList>
    </citation>
    <scope>NUCLEOTIDE SEQUENCE [LARGE SCALE GENOMIC DNA]</scope>
    <source>
        <strain evidence="9 10">DSM 13558</strain>
    </source>
</reference>
<evidence type="ECO:0000256" key="4">
    <source>
        <dbReference type="ARBA" id="ARBA00023211"/>
    </source>
</evidence>
<dbReference type="HAMAP" id="MF_01518">
    <property type="entry name" value="Adenine_deamin"/>
    <property type="match status" value="1"/>
</dbReference>
<evidence type="ECO:0000259" key="8">
    <source>
        <dbReference type="Pfam" id="PF13382"/>
    </source>
</evidence>
<feature type="domain" description="Adenine deaminase C-terminal" evidence="8">
    <location>
        <begin position="396"/>
        <end position="559"/>
    </location>
</feature>
<gene>
    <name evidence="6" type="primary">ade</name>
    <name evidence="9" type="ORF">LY60_01853</name>
</gene>
<dbReference type="Gene3D" id="3.20.20.140">
    <property type="entry name" value="Metal-dependent hydrolases"/>
    <property type="match status" value="1"/>
</dbReference>
<comment type="caution">
    <text evidence="9">The sequence shown here is derived from an EMBL/GenBank/DDBJ whole genome shotgun (WGS) entry which is preliminary data.</text>
</comment>
<evidence type="ECO:0000256" key="3">
    <source>
        <dbReference type="ARBA" id="ARBA00022801"/>
    </source>
</evidence>
<dbReference type="Gene3D" id="2.30.40.10">
    <property type="entry name" value="Urease, subunit C, domain 1"/>
    <property type="match status" value="1"/>
</dbReference>
<dbReference type="InterPro" id="IPR032466">
    <property type="entry name" value="Metal_Hydrolase"/>
</dbReference>
<dbReference type="InterPro" id="IPR011059">
    <property type="entry name" value="Metal-dep_hydrolase_composite"/>
</dbReference>
<name>A0A562JBK1_9FIRM</name>
<organism evidence="9 10">
    <name type="scientific">Sedimentibacter saalensis</name>
    <dbReference type="NCBI Taxonomy" id="130788"/>
    <lineage>
        <taxon>Bacteria</taxon>
        <taxon>Bacillati</taxon>
        <taxon>Bacillota</taxon>
        <taxon>Tissierellia</taxon>
        <taxon>Sedimentibacter</taxon>
    </lineage>
</organism>
<dbReference type="SUPFAM" id="SSF51556">
    <property type="entry name" value="Metallo-dependent hydrolases"/>
    <property type="match status" value="1"/>
</dbReference>
<dbReference type="EC" id="3.5.4.2" evidence="2 6"/>
<dbReference type="OrthoDB" id="9775607at2"/>
<dbReference type="PANTHER" id="PTHR11113:SF2">
    <property type="entry name" value="ADENINE DEAMINASE"/>
    <property type="match status" value="1"/>
</dbReference>
<evidence type="ECO:0000313" key="10">
    <source>
        <dbReference type="Proteomes" id="UP000315343"/>
    </source>
</evidence>
<evidence type="ECO:0000256" key="1">
    <source>
        <dbReference type="ARBA" id="ARBA00006773"/>
    </source>
</evidence>
<proteinExistence type="inferred from homology"/>
<evidence type="ECO:0000259" key="7">
    <source>
        <dbReference type="Pfam" id="PF01979"/>
    </source>
</evidence>
<protein>
    <recommendedName>
        <fullName evidence="2 6">Adenine deaminase</fullName>
        <shortName evidence="6">Adenase</shortName>
        <shortName evidence="6">Adenine aminase</shortName>
        <ecNumber evidence="2 6">3.5.4.2</ecNumber>
    </recommendedName>
</protein>
<dbReference type="PANTHER" id="PTHR11113">
    <property type="entry name" value="N-ACETYLGLUCOSAMINE-6-PHOSPHATE DEACETYLASE"/>
    <property type="match status" value="1"/>
</dbReference>
<keyword evidence="4 6" id="KW-0464">Manganese</keyword>
<dbReference type="Pfam" id="PF01979">
    <property type="entry name" value="Amidohydro_1"/>
    <property type="match status" value="1"/>
</dbReference>
<evidence type="ECO:0000313" key="9">
    <source>
        <dbReference type="EMBL" id="TWH80591.1"/>
    </source>
</evidence>
<dbReference type="Pfam" id="PF13382">
    <property type="entry name" value="Adenine_deam_C"/>
    <property type="match status" value="1"/>
</dbReference>
<dbReference type="InterPro" id="IPR026912">
    <property type="entry name" value="Adenine_deam_C"/>
</dbReference>